<reference evidence="3 4" key="1">
    <citation type="journal article" date="2021" name="Genome Biol.">
        <title>AFLAP: assembly-free linkage analysis pipeline using k-mers from genome sequencing data.</title>
        <authorList>
            <person name="Fletcher K."/>
            <person name="Zhang L."/>
            <person name="Gil J."/>
            <person name="Han R."/>
            <person name="Cavanaugh K."/>
            <person name="Michelmore R."/>
        </authorList>
    </citation>
    <scope>NUCLEOTIDE SEQUENCE [LARGE SCALE GENOMIC DNA]</scope>
    <source>
        <strain evidence="3 4">SF5</strain>
    </source>
</reference>
<dbReference type="GeneID" id="94343958"/>
<name>A0A976IFC4_BRELC</name>
<organism evidence="3 4">
    <name type="scientific">Bremia lactucae</name>
    <name type="common">Lettuce downy mildew</name>
    <dbReference type="NCBI Taxonomy" id="4779"/>
    <lineage>
        <taxon>Eukaryota</taxon>
        <taxon>Sar</taxon>
        <taxon>Stramenopiles</taxon>
        <taxon>Oomycota</taxon>
        <taxon>Peronosporomycetes</taxon>
        <taxon>Peronosporales</taxon>
        <taxon>Peronosporaceae</taxon>
        <taxon>Bremia</taxon>
    </lineage>
</organism>
<comment type="caution">
    <text evidence="3">The sequence shown here is derived from an EMBL/GenBank/DDBJ whole genome shotgun (WGS) entry which is preliminary data.</text>
</comment>
<accession>A0A976IFC4</accession>
<dbReference type="AlphaFoldDB" id="A0A976IFC4"/>
<feature type="region of interest" description="Disordered" evidence="1">
    <location>
        <begin position="81"/>
        <end position="111"/>
    </location>
</feature>
<evidence type="ECO:0000313" key="2">
    <source>
        <dbReference type="EMBL" id="TDH70126.1"/>
    </source>
</evidence>
<evidence type="ECO:0000313" key="3">
    <source>
        <dbReference type="EMBL" id="TDH70258.1"/>
    </source>
</evidence>
<dbReference type="RefSeq" id="XP_067819757.1">
    <property type="nucleotide sequence ID" value="XM_067958287.1"/>
</dbReference>
<evidence type="ECO:0000313" key="4">
    <source>
        <dbReference type="Proteomes" id="UP000294530"/>
    </source>
</evidence>
<reference evidence="3" key="2">
    <citation type="submission" date="2021-07" db="EMBL/GenBank/DDBJ databases">
        <authorList>
            <person name="Fletcher K."/>
        </authorList>
    </citation>
    <scope>NUCLEOTIDE SEQUENCE</scope>
    <source>
        <strain evidence="3">SF5</strain>
    </source>
</reference>
<evidence type="ECO:0000256" key="1">
    <source>
        <dbReference type="SAM" id="MobiDB-lite"/>
    </source>
</evidence>
<dbReference type="Proteomes" id="UP000294530">
    <property type="component" value="Unassembled WGS sequence"/>
</dbReference>
<protein>
    <submittedName>
        <fullName evidence="3">Uncharacterized protein</fullName>
    </submittedName>
</protein>
<feature type="compositionally biased region" description="Acidic residues" evidence="1">
    <location>
        <begin position="99"/>
        <end position="111"/>
    </location>
</feature>
<keyword evidence="4" id="KW-1185">Reference proteome</keyword>
<dbReference type="KEGG" id="blac:94343958"/>
<dbReference type="OrthoDB" id="179849at2759"/>
<sequence>MKQMGQDKFYLATSRYDAGEEARTLSRKVDFPEDELPSIDEKDRMLDVITLTTKVMDEDLREALVNDETFEELDDNFVNQVAEENGVRPMRRGTITDNQDSEDDDDIRASE</sequence>
<gene>
    <name evidence="3" type="ORF">CCR75_000179</name>
    <name evidence="2" type="ORF">CCR75_000181</name>
</gene>
<dbReference type="EMBL" id="SHOA02000010">
    <property type="protein sequence ID" value="TDH70258.1"/>
    <property type="molecule type" value="Genomic_DNA"/>
</dbReference>
<proteinExistence type="predicted"/>
<dbReference type="EMBL" id="SHOA02000010">
    <property type="protein sequence ID" value="TDH70126.1"/>
    <property type="molecule type" value="Genomic_DNA"/>
</dbReference>